<feature type="transmembrane region" description="Helical" evidence="1">
    <location>
        <begin position="128"/>
        <end position="147"/>
    </location>
</feature>
<dbReference type="InterPro" id="IPR000160">
    <property type="entry name" value="GGDEF_dom"/>
</dbReference>
<evidence type="ECO:0000256" key="1">
    <source>
        <dbReference type="SAM" id="Phobius"/>
    </source>
</evidence>
<evidence type="ECO:0000259" key="4">
    <source>
        <dbReference type="PROSITE" id="PS50883"/>
    </source>
</evidence>
<dbReference type="CDD" id="cd01948">
    <property type="entry name" value="EAL"/>
    <property type="match status" value="1"/>
</dbReference>
<keyword evidence="1" id="KW-0472">Membrane</keyword>
<gene>
    <name evidence="6" type="ORF">Pme01_14120</name>
</gene>
<dbReference type="SUPFAM" id="SSF55785">
    <property type="entry name" value="PYP-like sensor domain (PAS domain)"/>
    <property type="match status" value="1"/>
</dbReference>
<dbReference type="InterPro" id="IPR013767">
    <property type="entry name" value="PAS_fold"/>
</dbReference>
<dbReference type="PROSITE" id="PS50112">
    <property type="entry name" value="PAS"/>
    <property type="match status" value="1"/>
</dbReference>
<dbReference type="InterPro" id="IPR035919">
    <property type="entry name" value="EAL_sf"/>
</dbReference>
<dbReference type="FunFam" id="3.30.70.270:FF:000001">
    <property type="entry name" value="Diguanylate cyclase domain protein"/>
    <property type="match status" value="1"/>
</dbReference>
<dbReference type="PANTHER" id="PTHR44757:SF2">
    <property type="entry name" value="BIOFILM ARCHITECTURE MAINTENANCE PROTEIN MBAA"/>
    <property type="match status" value="1"/>
</dbReference>
<dbReference type="PROSITE" id="PS50887">
    <property type="entry name" value="GGDEF"/>
    <property type="match status" value="1"/>
</dbReference>
<reference evidence="6" key="1">
    <citation type="submission" date="2021-01" db="EMBL/GenBank/DDBJ databases">
        <title>Whole genome shotgun sequence of Planosporangium mesophilum NBRC 109066.</title>
        <authorList>
            <person name="Komaki H."/>
            <person name="Tamura T."/>
        </authorList>
    </citation>
    <scope>NUCLEOTIDE SEQUENCE</scope>
    <source>
        <strain evidence="6">NBRC 109066</strain>
    </source>
</reference>
<keyword evidence="7" id="KW-1185">Reference proteome</keyword>
<dbReference type="GO" id="GO:0006355">
    <property type="term" value="P:regulation of DNA-templated transcription"/>
    <property type="evidence" value="ECO:0007669"/>
    <property type="project" value="InterPro"/>
</dbReference>
<dbReference type="PROSITE" id="PS50113">
    <property type="entry name" value="PAC"/>
    <property type="match status" value="1"/>
</dbReference>
<dbReference type="SMART" id="SM00267">
    <property type="entry name" value="GGDEF"/>
    <property type="match status" value="1"/>
</dbReference>
<dbReference type="NCBIfam" id="TIGR00229">
    <property type="entry name" value="sensory_box"/>
    <property type="match status" value="1"/>
</dbReference>
<dbReference type="SUPFAM" id="SSF55073">
    <property type="entry name" value="Nucleotide cyclase"/>
    <property type="match status" value="1"/>
</dbReference>
<dbReference type="Gene3D" id="3.20.20.450">
    <property type="entry name" value="EAL domain"/>
    <property type="match status" value="1"/>
</dbReference>
<dbReference type="Gene3D" id="3.30.70.270">
    <property type="match status" value="1"/>
</dbReference>
<dbReference type="SMART" id="SM00091">
    <property type="entry name" value="PAS"/>
    <property type="match status" value="1"/>
</dbReference>
<dbReference type="EMBL" id="BOON01000013">
    <property type="protein sequence ID" value="GII21815.1"/>
    <property type="molecule type" value="Genomic_DNA"/>
</dbReference>
<comment type="caution">
    <text evidence="6">The sequence shown here is derived from an EMBL/GenBank/DDBJ whole genome shotgun (WGS) entry which is preliminary data.</text>
</comment>
<dbReference type="CDD" id="cd01949">
    <property type="entry name" value="GGDEF"/>
    <property type="match status" value="1"/>
</dbReference>
<feature type="transmembrane region" description="Helical" evidence="1">
    <location>
        <begin position="20"/>
        <end position="43"/>
    </location>
</feature>
<evidence type="ECO:0000259" key="5">
    <source>
        <dbReference type="PROSITE" id="PS50887"/>
    </source>
</evidence>
<feature type="transmembrane region" description="Helical" evidence="1">
    <location>
        <begin position="153"/>
        <end position="174"/>
    </location>
</feature>
<dbReference type="SUPFAM" id="SSF141868">
    <property type="entry name" value="EAL domain-like"/>
    <property type="match status" value="1"/>
</dbReference>
<organism evidence="6 7">
    <name type="scientific">Planosporangium mesophilum</name>
    <dbReference type="NCBI Taxonomy" id="689768"/>
    <lineage>
        <taxon>Bacteria</taxon>
        <taxon>Bacillati</taxon>
        <taxon>Actinomycetota</taxon>
        <taxon>Actinomycetes</taxon>
        <taxon>Micromonosporales</taxon>
        <taxon>Micromonosporaceae</taxon>
        <taxon>Planosporangium</taxon>
    </lineage>
</organism>
<dbReference type="Gene3D" id="3.30.450.20">
    <property type="entry name" value="PAS domain"/>
    <property type="match status" value="1"/>
</dbReference>
<feature type="transmembrane region" description="Helical" evidence="1">
    <location>
        <begin position="49"/>
        <end position="68"/>
    </location>
</feature>
<feature type="domain" description="GGDEF" evidence="5">
    <location>
        <begin position="343"/>
        <end position="482"/>
    </location>
</feature>
<dbReference type="Pfam" id="PF00563">
    <property type="entry name" value="EAL"/>
    <property type="match status" value="1"/>
</dbReference>
<dbReference type="InterPro" id="IPR001633">
    <property type="entry name" value="EAL_dom"/>
</dbReference>
<proteinExistence type="predicted"/>
<dbReference type="RefSeq" id="WP_168114137.1">
    <property type="nucleotide sequence ID" value="NZ_BOON01000013.1"/>
</dbReference>
<dbReference type="NCBIfam" id="TIGR00254">
    <property type="entry name" value="GGDEF"/>
    <property type="match status" value="1"/>
</dbReference>
<name>A0A8J3WYZ7_9ACTN</name>
<dbReference type="InterPro" id="IPR052155">
    <property type="entry name" value="Biofilm_reg_signaling"/>
</dbReference>
<feature type="transmembrane region" description="Helical" evidence="1">
    <location>
        <begin position="80"/>
        <end position="98"/>
    </location>
</feature>
<dbReference type="Proteomes" id="UP000599074">
    <property type="component" value="Unassembled WGS sequence"/>
</dbReference>
<dbReference type="InterPro" id="IPR000014">
    <property type="entry name" value="PAS"/>
</dbReference>
<sequence>MRKRTGAPPERQIEAWLRQVRLGLLLVGALAGLGAVLALAGWYPADQPWIVPTLVTGVLAPAALRLPWRRLYPNRLIRATPYAFGVLIWLAVTAFGVADPHGPLFYAAAYTFVLLYALVGYPPRMVAGFGALCVLGYGGLVAGVGLAEREQGIAAGLAGVLLVLSGLTVALASARQAREHAHRLGDVRVWALMNLASDGVVIVDAKGRVVYQNPAMSRTFGYDQGELLDLESITLVHPDDAPRSRAWFWQLAASAPGTVDRIEIRVRTADEAWRHVEVAGTNLLHDPDLRGIILTGHDITDRKLLEEQLSHQTFHDSVTGLANRALFRNRVDHAIARGQRSGAAIALFLVDLDHFKLVNDGLGHSTGDRLLAAVAQRLREELRPSDTVARLGGDEFAVLVEDDVTELTAAAVAERLLEAVRPAFHVDGQEVATSASVGVSILKVQGPDSPAGSDGDELLRDADLAMYAAKAAGGNRYALFDPAMHADLLDEARRRAELERALAEGQFVVHYQPIVELKTSRLVGVEALVRWNHPERGLVGPGAFIPLAEATGLIVPLGHWVLRQSCQQLARWRVAYPHACDVYVSVNLSARQFQAPGLVDDVAAAIADAGIPAGNVTLELTETLLMRDTAATANALAALKRIGIRLAVDDFGTGYSALGYLRSFPVDILKIDKSFVDGVATNHEDAALAQTIVQLGRTLNLQTLAEGIESVEQSSQLEALGCTYGQGYLFARPTAPEQVETLLRRS</sequence>
<accession>A0A8J3WYZ7</accession>
<dbReference type="CDD" id="cd00130">
    <property type="entry name" value="PAS"/>
    <property type="match status" value="1"/>
</dbReference>
<protein>
    <submittedName>
        <fullName evidence="6">Two-component system response regulator</fullName>
    </submittedName>
</protein>
<feature type="domain" description="PAC" evidence="3">
    <location>
        <begin position="260"/>
        <end position="311"/>
    </location>
</feature>
<evidence type="ECO:0000259" key="3">
    <source>
        <dbReference type="PROSITE" id="PS50113"/>
    </source>
</evidence>
<feature type="domain" description="EAL" evidence="4">
    <location>
        <begin position="491"/>
        <end position="746"/>
    </location>
</feature>
<evidence type="ECO:0000259" key="2">
    <source>
        <dbReference type="PROSITE" id="PS50112"/>
    </source>
</evidence>
<dbReference type="PROSITE" id="PS50883">
    <property type="entry name" value="EAL"/>
    <property type="match status" value="1"/>
</dbReference>
<dbReference type="InterPro" id="IPR043128">
    <property type="entry name" value="Rev_trsase/Diguanyl_cyclase"/>
</dbReference>
<dbReference type="PANTHER" id="PTHR44757">
    <property type="entry name" value="DIGUANYLATE CYCLASE DGCP"/>
    <property type="match status" value="1"/>
</dbReference>
<dbReference type="InterPro" id="IPR029787">
    <property type="entry name" value="Nucleotide_cyclase"/>
</dbReference>
<evidence type="ECO:0000313" key="6">
    <source>
        <dbReference type="EMBL" id="GII21815.1"/>
    </source>
</evidence>
<dbReference type="Pfam" id="PF00990">
    <property type="entry name" value="GGDEF"/>
    <property type="match status" value="1"/>
</dbReference>
<feature type="domain" description="PAS" evidence="2">
    <location>
        <begin position="192"/>
        <end position="240"/>
    </location>
</feature>
<dbReference type="SMART" id="SM00052">
    <property type="entry name" value="EAL"/>
    <property type="match status" value="1"/>
</dbReference>
<dbReference type="InterPro" id="IPR000700">
    <property type="entry name" value="PAS-assoc_C"/>
</dbReference>
<dbReference type="Pfam" id="PF00989">
    <property type="entry name" value="PAS"/>
    <property type="match status" value="1"/>
</dbReference>
<dbReference type="InterPro" id="IPR035965">
    <property type="entry name" value="PAS-like_dom_sf"/>
</dbReference>
<keyword evidence="1" id="KW-1133">Transmembrane helix</keyword>
<dbReference type="FunFam" id="3.20.20.450:FF:000001">
    <property type="entry name" value="Cyclic di-GMP phosphodiesterase yahA"/>
    <property type="match status" value="1"/>
</dbReference>
<evidence type="ECO:0000313" key="7">
    <source>
        <dbReference type="Proteomes" id="UP000599074"/>
    </source>
</evidence>
<keyword evidence="1" id="KW-0812">Transmembrane</keyword>
<dbReference type="AlphaFoldDB" id="A0A8J3WYZ7"/>